<accession>A0A4R2NTA2</accession>
<keyword evidence="2" id="KW-0175">Coiled coil</keyword>
<evidence type="ECO:0000313" key="5">
    <source>
        <dbReference type="Proteomes" id="UP000294564"/>
    </source>
</evidence>
<reference evidence="4 5" key="1">
    <citation type="submission" date="2019-03" db="EMBL/GenBank/DDBJ databases">
        <title>Genomic Encyclopedia of Type Strains, Phase IV (KMG-IV): sequencing the most valuable type-strain genomes for metagenomic binning, comparative biology and taxonomic classification.</title>
        <authorList>
            <person name="Goeker M."/>
        </authorList>
    </citation>
    <scope>NUCLEOTIDE SEQUENCE [LARGE SCALE GENOMIC DNA]</scope>
    <source>
        <strain evidence="4 5">DSM 14836</strain>
    </source>
</reference>
<dbReference type="GO" id="GO:0030313">
    <property type="term" value="C:cell envelope"/>
    <property type="evidence" value="ECO:0007669"/>
    <property type="project" value="UniProtKB-SubCell"/>
</dbReference>
<name>A0A4R2NTA2_9FLAO</name>
<dbReference type="Gene3D" id="2.40.30.170">
    <property type="match status" value="1"/>
</dbReference>
<evidence type="ECO:0000256" key="2">
    <source>
        <dbReference type="ARBA" id="ARBA00023054"/>
    </source>
</evidence>
<organism evidence="4 5">
    <name type="scientific">Tenacibaculum skagerrakense</name>
    <dbReference type="NCBI Taxonomy" id="186571"/>
    <lineage>
        <taxon>Bacteria</taxon>
        <taxon>Pseudomonadati</taxon>
        <taxon>Bacteroidota</taxon>
        <taxon>Flavobacteriia</taxon>
        <taxon>Flavobacteriales</taxon>
        <taxon>Flavobacteriaceae</taxon>
        <taxon>Tenacibaculum</taxon>
    </lineage>
</organism>
<dbReference type="InterPro" id="IPR050465">
    <property type="entry name" value="UPF0194_transport"/>
</dbReference>
<gene>
    <name evidence="4" type="ORF">EV195_104193</name>
</gene>
<dbReference type="OrthoDB" id="869610at2"/>
<sequence length="359" mass="41297">MKLYPFFFLVLYILFSCESKQDKTLPVKRELVESVYSSITIQPDNVYKVHSIVSGIIDKVLVKEGSQVARNQDIIQIINNTPKLNLKNSELSLQLAQENYYGKATILKTIKDEIASAYLNYKNDSINFFRQKNLWQQKIGSNAEYDTRKLKYELSKNNLYLLKNKYNQTENQLKTTLKQAENSYRVSQINTKDFTVKSKITGKVYAIYKEPGELISIQEPLALIGSSNRFLIEMLVDEVDIIRITENMDVIIKLDAYKEQTFNAKVSKIYPQKDERNQTFKVEATFINTPQVLYAGLSGEANIILKKKENVLTIPKSYLTQGNQVLTKNGVVTLKLGLENIEFIEVLSGIDENTYIYKE</sequence>
<dbReference type="SUPFAM" id="SSF111369">
    <property type="entry name" value="HlyD-like secretion proteins"/>
    <property type="match status" value="1"/>
</dbReference>
<dbReference type="Proteomes" id="UP000294564">
    <property type="component" value="Unassembled WGS sequence"/>
</dbReference>
<proteinExistence type="predicted"/>
<dbReference type="RefSeq" id="WP_132794544.1">
    <property type="nucleotide sequence ID" value="NZ_SLXM01000004.1"/>
</dbReference>
<dbReference type="InterPro" id="IPR058792">
    <property type="entry name" value="Beta-barrel_RND_2"/>
</dbReference>
<dbReference type="PANTHER" id="PTHR32347">
    <property type="entry name" value="EFFLUX SYSTEM COMPONENT YKNX-RELATED"/>
    <property type="match status" value="1"/>
</dbReference>
<dbReference type="AlphaFoldDB" id="A0A4R2NTA2"/>
<dbReference type="Gene3D" id="2.40.50.100">
    <property type="match status" value="1"/>
</dbReference>
<comment type="caution">
    <text evidence="4">The sequence shown here is derived from an EMBL/GenBank/DDBJ whole genome shotgun (WGS) entry which is preliminary data.</text>
</comment>
<dbReference type="PROSITE" id="PS51257">
    <property type="entry name" value="PROKAR_LIPOPROTEIN"/>
    <property type="match status" value="1"/>
</dbReference>
<keyword evidence="5" id="KW-1185">Reference proteome</keyword>
<protein>
    <submittedName>
        <fullName evidence="4">Multidrug efflux pump subunit AcrA (Membrane-fusion protein)</fullName>
    </submittedName>
</protein>
<evidence type="ECO:0000259" key="3">
    <source>
        <dbReference type="Pfam" id="PF25954"/>
    </source>
</evidence>
<dbReference type="PANTHER" id="PTHR32347:SF23">
    <property type="entry name" value="BLL5650 PROTEIN"/>
    <property type="match status" value="1"/>
</dbReference>
<feature type="domain" description="CusB-like beta-barrel" evidence="3">
    <location>
        <begin position="234"/>
        <end position="303"/>
    </location>
</feature>
<dbReference type="EMBL" id="SLXM01000004">
    <property type="protein sequence ID" value="TCP25160.1"/>
    <property type="molecule type" value="Genomic_DNA"/>
</dbReference>
<evidence type="ECO:0000256" key="1">
    <source>
        <dbReference type="ARBA" id="ARBA00004196"/>
    </source>
</evidence>
<comment type="subcellular location">
    <subcellularLocation>
        <location evidence="1">Cell envelope</location>
    </subcellularLocation>
</comment>
<dbReference type="Pfam" id="PF25954">
    <property type="entry name" value="Beta-barrel_RND_2"/>
    <property type="match status" value="1"/>
</dbReference>
<evidence type="ECO:0000313" key="4">
    <source>
        <dbReference type="EMBL" id="TCP25160.1"/>
    </source>
</evidence>